<dbReference type="AlphaFoldDB" id="A0A8J5J564"/>
<name>A0A8J5J564_9STRA</name>
<evidence type="ECO:0000313" key="2">
    <source>
        <dbReference type="Proteomes" id="UP000709295"/>
    </source>
</evidence>
<accession>A0A8J5J564</accession>
<reference evidence="1" key="1">
    <citation type="submission" date="2021-01" db="EMBL/GenBank/DDBJ databases">
        <title>Phytophthora aleatoria, a newly-described species from Pinus radiata is distinct from Phytophthora cactorum isolates based on comparative genomics.</title>
        <authorList>
            <person name="Mcdougal R."/>
            <person name="Panda P."/>
            <person name="Williams N."/>
            <person name="Studholme D.J."/>
        </authorList>
    </citation>
    <scope>NUCLEOTIDE SEQUENCE</scope>
    <source>
        <strain evidence="1">NZFS 4037</strain>
    </source>
</reference>
<evidence type="ECO:0000313" key="1">
    <source>
        <dbReference type="EMBL" id="KAG6975656.1"/>
    </source>
</evidence>
<keyword evidence="2" id="KW-1185">Reference proteome</keyword>
<organism evidence="1 2">
    <name type="scientific">Phytophthora aleatoria</name>
    <dbReference type="NCBI Taxonomy" id="2496075"/>
    <lineage>
        <taxon>Eukaryota</taxon>
        <taxon>Sar</taxon>
        <taxon>Stramenopiles</taxon>
        <taxon>Oomycota</taxon>
        <taxon>Peronosporomycetes</taxon>
        <taxon>Peronosporales</taxon>
        <taxon>Peronosporaceae</taxon>
        <taxon>Phytophthora</taxon>
    </lineage>
</organism>
<gene>
    <name evidence="1" type="ORF">JG688_00002151</name>
</gene>
<dbReference type="EMBL" id="JAENGY010000054">
    <property type="protein sequence ID" value="KAG6975656.1"/>
    <property type="molecule type" value="Genomic_DNA"/>
</dbReference>
<proteinExistence type="predicted"/>
<evidence type="ECO:0008006" key="3">
    <source>
        <dbReference type="Google" id="ProtNLM"/>
    </source>
</evidence>
<comment type="caution">
    <text evidence="1">The sequence shown here is derived from an EMBL/GenBank/DDBJ whole genome shotgun (WGS) entry which is preliminary data.</text>
</comment>
<protein>
    <recommendedName>
        <fullName evidence="3">Tc1-like transposase DDE domain-containing protein</fullName>
    </recommendedName>
</protein>
<sequence>MHVKERDVFRSVEELSRVNWSHQNLVILDEVSFDNRGMIRKRGCAMRGEKVAVRAYCPFFDPIEFMFGYMKKAFQHQYNESSARELTPFVVETLQRLESFNIARVFEP</sequence>
<dbReference type="Proteomes" id="UP000709295">
    <property type="component" value="Unassembled WGS sequence"/>
</dbReference>